<dbReference type="AlphaFoldDB" id="A0AAV7V886"/>
<name>A0AAV7V886_PLEWA</name>
<evidence type="ECO:0000313" key="1">
    <source>
        <dbReference type="EMBL" id="KAJ1196661.1"/>
    </source>
</evidence>
<dbReference type="Proteomes" id="UP001066276">
    <property type="component" value="Chromosome 2_1"/>
</dbReference>
<proteinExistence type="predicted"/>
<gene>
    <name evidence="1" type="ORF">NDU88_000527</name>
</gene>
<sequence length="72" mass="7971">MRALHSGGFSETLPESLMKLCDEEYAAMRALHSGGCSETLPESLMKLCDEEYGAMRVRHSGGWVGVRRCQAH</sequence>
<evidence type="ECO:0000313" key="2">
    <source>
        <dbReference type="Proteomes" id="UP001066276"/>
    </source>
</evidence>
<organism evidence="1 2">
    <name type="scientific">Pleurodeles waltl</name>
    <name type="common">Iberian ribbed newt</name>
    <dbReference type="NCBI Taxonomy" id="8319"/>
    <lineage>
        <taxon>Eukaryota</taxon>
        <taxon>Metazoa</taxon>
        <taxon>Chordata</taxon>
        <taxon>Craniata</taxon>
        <taxon>Vertebrata</taxon>
        <taxon>Euteleostomi</taxon>
        <taxon>Amphibia</taxon>
        <taxon>Batrachia</taxon>
        <taxon>Caudata</taxon>
        <taxon>Salamandroidea</taxon>
        <taxon>Salamandridae</taxon>
        <taxon>Pleurodelinae</taxon>
        <taxon>Pleurodeles</taxon>
    </lineage>
</organism>
<reference evidence="1" key="1">
    <citation type="journal article" date="2022" name="bioRxiv">
        <title>Sequencing and chromosome-scale assembly of the giantPleurodeles waltlgenome.</title>
        <authorList>
            <person name="Brown T."/>
            <person name="Elewa A."/>
            <person name="Iarovenko S."/>
            <person name="Subramanian E."/>
            <person name="Araus A.J."/>
            <person name="Petzold A."/>
            <person name="Susuki M."/>
            <person name="Suzuki K.-i.T."/>
            <person name="Hayashi T."/>
            <person name="Toyoda A."/>
            <person name="Oliveira C."/>
            <person name="Osipova E."/>
            <person name="Leigh N.D."/>
            <person name="Simon A."/>
            <person name="Yun M.H."/>
        </authorList>
    </citation>
    <scope>NUCLEOTIDE SEQUENCE</scope>
    <source>
        <strain evidence="1">20211129_DDA</strain>
        <tissue evidence="1">Liver</tissue>
    </source>
</reference>
<protein>
    <submittedName>
        <fullName evidence="1">Uncharacterized protein</fullName>
    </submittedName>
</protein>
<comment type="caution">
    <text evidence="1">The sequence shown here is derived from an EMBL/GenBank/DDBJ whole genome shotgun (WGS) entry which is preliminary data.</text>
</comment>
<accession>A0AAV7V886</accession>
<keyword evidence="2" id="KW-1185">Reference proteome</keyword>
<dbReference type="EMBL" id="JANPWB010000003">
    <property type="protein sequence ID" value="KAJ1196661.1"/>
    <property type="molecule type" value="Genomic_DNA"/>
</dbReference>